<proteinExistence type="predicted"/>
<evidence type="ECO:0000313" key="1">
    <source>
        <dbReference type="EMBL" id="MCR8635294.1"/>
    </source>
</evidence>
<dbReference type="InterPro" id="IPR028212">
    <property type="entry name" value="GHL6"/>
</dbReference>
<dbReference type="InterPro" id="IPR017853">
    <property type="entry name" value="GH"/>
</dbReference>
<dbReference type="Gene3D" id="3.20.20.80">
    <property type="entry name" value="Glycosidases"/>
    <property type="match status" value="1"/>
</dbReference>
<comment type="caution">
    <text evidence="1">The sequence shown here is derived from an EMBL/GenBank/DDBJ whole genome shotgun (WGS) entry which is preliminary data.</text>
</comment>
<dbReference type="Proteomes" id="UP001300012">
    <property type="component" value="Unassembled WGS sequence"/>
</dbReference>
<gene>
    <name evidence="1" type="ORF">NV381_29245</name>
</gene>
<organism evidence="1 2">
    <name type="scientific">Paenibacillus radicis</name>
    <name type="common">ex Xue et al. 2023</name>
    <dbReference type="NCBI Taxonomy" id="2972489"/>
    <lineage>
        <taxon>Bacteria</taxon>
        <taxon>Bacillati</taxon>
        <taxon>Bacillota</taxon>
        <taxon>Bacilli</taxon>
        <taxon>Bacillales</taxon>
        <taxon>Paenibacillaceae</taxon>
        <taxon>Paenibacillus</taxon>
    </lineage>
</organism>
<dbReference type="EMBL" id="JANQBD010000026">
    <property type="protein sequence ID" value="MCR8635294.1"/>
    <property type="molecule type" value="Genomic_DNA"/>
</dbReference>
<dbReference type="Gene3D" id="3.40.50.880">
    <property type="match status" value="1"/>
</dbReference>
<evidence type="ECO:0000313" key="2">
    <source>
        <dbReference type="Proteomes" id="UP001300012"/>
    </source>
</evidence>
<name>A0ABT1YSG3_9BACL</name>
<sequence>MTWWKKNNLRLIQNNLRETDANLDVDRLIGELQELSANVLMMNAGGIVAFYPTKLEYHYRAAGQQKDMLKEAIEKAHAAGMRFIARFDFSKAHESIFAKRPEWFYRTKEGKEVNYHGIVHTCINGYYQREYSLQLIDEVISNYAVDGIFFNMFGYQTRDYSGHHYGICFCDSCKDRFREWSGGLELPQSESLSDPVYRQYKAFQDATTKEMLDRIHDFVKSRSTDIAISTYNEHKVDIVRKESNTDPVRPHPVWLYSASENVKSLEDSWDDKLISNCCINAIDLIHRFTAVSKHEMNIRLKESLASGSGLDFCIIGVFEDYPDRENLPTVADIFKYHKEHEAYYGSFQSAADVALIKPGGPAPANMKEYQGLFKMLKERHILFDVIHENNLLNKKQDLSRYQAVLIPDIPELGASELEVLEELYREGVQLIGTGRSFTTGAANEAFLQRIFDVRPGSLQVYEREAAYLQTADKALFKSFSERDWMFLKGPFRELEFGPQARKQLPFVVPSTFGPPERASGHRISEDCFGAVIREDGSCRAIYVPWQPGELYYRYGYADHKHIALDLLDYAVDGKYKLTTNAPQNVEVFFNKLDEQTYILHLLNLSGFNGVTYFEPVPVYDLEVTLHGIGECRQVNSLVDSDKVSYSTARNDVTVVCSELKDFAAFVIQVEGALG</sequence>
<protein>
    <submittedName>
        <fullName evidence="1">Family 10 glycosylhydrolase</fullName>
    </submittedName>
</protein>
<dbReference type="CDD" id="cd03143">
    <property type="entry name" value="A4_beta-galactosidase_middle_domain"/>
    <property type="match status" value="1"/>
</dbReference>
<dbReference type="InterPro" id="IPR029062">
    <property type="entry name" value="Class_I_gatase-like"/>
</dbReference>
<dbReference type="Pfam" id="PF14871">
    <property type="entry name" value="GHL6"/>
    <property type="match status" value="1"/>
</dbReference>
<accession>A0ABT1YSG3</accession>
<reference evidence="1 2" key="1">
    <citation type="submission" date="2022-08" db="EMBL/GenBank/DDBJ databases">
        <title>Paenibacillus endoradicis sp. nov., Paenibacillus radicibacter sp. nov and Paenibacillus pararadicis sp. nov., three cold-adapted plant growth-promoting bacteria isolated from root of Larix gmelinii in Great Khingan.</title>
        <authorList>
            <person name="Xue H."/>
        </authorList>
    </citation>
    <scope>NUCLEOTIDE SEQUENCE [LARGE SCALE GENOMIC DNA]</scope>
    <source>
        <strain evidence="1 2">N5-1-1-5</strain>
    </source>
</reference>
<keyword evidence="2" id="KW-1185">Reference proteome</keyword>
<dbReference type="RefSeq" id="WP_258216837.1">
    <property type="nucleotide sequence ID" value="NZ_JANQBD010000026.1"/>
</dbReference>
<dbReference type="SUPFAM" id="SSF51445">
    <property type="entry name" value="(Trans)glycosidases"/>
    <property type="match status" value="1"/>
</dbReference>